<feature type="non-terminal residue" evidence="2">
    <location>
        <position position="1"/>
    </location>
</feature>
<dbReference type="AlphaFoldDB" id="A0A8J4F1T2"/>
<sequence length="130" mass="13743">FFECSGRSLPAAAGDYTYGPERGAPAATAAAGFGVFEPWPEDIHGGLLAEPSTAATTTDPPHRLPLTATADTNMSAKAPRGNTAPRTTDSNLGQELQQASMYEQQQPPPLPLQHSLHPREGLPALAQRQK</sequence>
<protein>
    <submittedName>
        <fullName evidence="2">Uncharacterized protein</fullName>
    </submittedName>
</protein>
<dbReference type="Proteomes" id="UP000747399">
    <property type="component" value="Unassembled WGS sequence"/>
</dbReference>
<proteinExistence type="predicted"/>
<evidence type="ECO:0000313" key="2">
    <source>
        <dbReference type="EMBL" id="GIL54171.1"/>
    </source>
</evidence>
<organism evidence="2 3">
    <name type="scientific">Volvox africanus</name>
    <dbReference type="NCBI Taxonomy" id="51714"/>
    <lineage>
        <taxon>Eukaryota</taxon>
        <taxon>Viridiplantae</taxon>
        <taxon>Chlorophyta</taxon>
        <taxon>core chlorophytes</taxon>
        <taxon>Chlorophyceae</taxon>
        <taxon>CS clade</taxon>
        <taxon>Chlamydomonadales</taxon>
        <taxon>Volvocaceae</taxon>
        <taxon>Volvox</taxon>
    </lineage>
</organism>
<feature type="compositionally biased region" description="Polar residues" evidence="1">
    <location>
        <begin position="84"/>
        <end position="103"/>
    </location>
</feature>
<accession>A0A8J4F1T2</accession>
<keyword evidence="3" id="KW-1185">Reference proteome</keyword>
<evidence type="ECO:0000313" key="3">
    <source>
        <dbReference type="Proteomes" id="UP000747399"/>
    </source>
</evidence>
<feature type="region of interest" description="Disordered" evidence="1">
    <location>
        <begin position="44"/>
        <end position="130"/>
    </location>
</feature>
<name>A0A8J4F1T2_9CHLO</name>
<dbReference type="EMBL" id="BNCO01000017">
    <property type="protein sequence ID" value="GIL54171.1"/>
    <property type="molecule type" value="Genomic_DNA"/>
</dbReference>
<feature type="non-terminal residue" evidence="2">
    <location>
        <position position="130"/>
    </location>
</feature>
<evidence type="ECO:0000256" key="1">
    <source>
        <dbReference type="SAM" id="MobiDB-lite"/>
    </source>
</evidence>
<reference evidence="2" key="1">
    <citation type="journal article" date="2021" name="Proc. Natl. Acad. Sci. U.S.A.">
        <title>Three genomes in the algal genus Volvox reveal the fate of a haploid sex-determining region after a transition to homothallism.</title>
        <authorList>
            <person name="Yamamoto K."/>
            <person name="Hamaji T."/>
            <person name="Kawai-Toyooka H."/>
            <person name="Matsuzaki R."/>
            <person name="Takahashi F."/>
            <person name="Nishimura Y."/>
            <person name="Kawachi M."/>
            <person name="Noguchi H."/>
            <person name="Minakuchi Y."/>
            <person name="Umen J.G."/>
            <person name="Toyoda A."/>
            <person name="Nozaki H."/>
        </authorList>
    </citation>
    <scope>NUCLEOTIDE SEQUENCE</scope>
    <source>
        <strain evidence="2">NIES-3780</strain>
    </source>
</reference>
<comment type="caution">
    <text evidence="2">The sequence shown here is derived from an EMBL/GenBank/DDBJ whole genome shotgun (WGS) entry which is preliminary data.</text>
</comment>
<gene>
    <name evidence="2" type="ORF">Vafri_9747</name>
</gene>